<dbReference type="Pfam" id="PF00672">
    <property type="entry name" value="HAMP"/>
    <property type="match status" value="1"/>
</dbReference>
<organism evidence="8 9">
    <name type="scientific">Shewanella benthica KT99</name>
    <dbReference type="NCBI Taxonomy" id="314608"/>
    <lineage>
        <taxon>Bacteria</taxon>
        <taxon>Pseudomonadati</taxon>
        <taxon>Pseudomonadota</taxon>
        <taxon>Gammaproteobacteria</taxon>
        <taxon>Alteromonadales</taxon>
        <taxon>Shewanellaceae</taxon>
        <taxon>Shewanella</taxon>
    </lineage>
</organism>
<dbReference type="PROSITE" id="PS50111">
    <property type="entry name" value="CHEMOTAXIS_TRANSDUC_2"/>
    <property type="match status" value="1"/>
</dbReference>
<dbReference type="GO" id="GO:0004888">
    <property type="term" value="F:transmembrane signaling receptor activity"/>
    <property type="evidence" value="ECO:0007669"/>
    <property type="project" value="InterPro"/>
</dbReference>
<protein>
    <submittedName>
        <fullName evidence="8">Methyl-accepting chemotaxis protein</fullName>
    </submittedName>
</protein>
<keyword evidence="5" id="KW-0812">Transmembrane</keyword>
<dbReference type="PROSITE" id="PS50885">
    <property type="entry name" value="HAMP"/>
    <property type="match status" value="1"/>
</dbReference>
<dbReference type="EMBL" id="ABIC01000028">
    <property type="protein sequence ID" value="EDP99959.1"/>
    <property type="molecule type" value="Genomic_DNA"/>
</dbReference>
<dbReference type="CDD" id="cd11386">
    <property type="entry name" value="MCP_signal"/>
    <property type="match status" value="1"/>
</dbReference>
<dbReference type="GO" id="GO:0016020">
    <property type="term" value="C:membrane"/>
    <property type="evidence" value="ECO:0007669"/>
    <property type="project" value="UniProtKB-SubCell"/>
</dbReference>
<comment type="similarity">
    <text evidence="3">Belongs to the methyl-accepting chemotaxis (MCP) protein family.</text>
</comment>
<keyword evidence="5" id="KW-1133">Transmembrane helix</keyword>
<dbReference type="Proteomes" id="UP000005839">
    <property type="component" value="Unassembled WGS sequence"/>
</dbReference>
<keyword evidence="5" id="KW-0472">Membrane</keyword>
<dbReference type="CDD" id="cd06225">
    <property type="entry name" value="HAMP"/>
    <property type="match status" value="1"/>
</dbReference>
<evidence type="ECO:0000259" key="6">
    <source>
        <dbReference type="PROSITE" id="PS50111"/>
    </source>
</evidence>
<evidence type="ECO:0000313" key="9">
    <source>
        <dbReference type="Proteomes" id="UP000005839"/>
    </source>
</evidence>
<evidence type="ECO:0000256" key="3">
    <source>
        <dbReference type="ARBA" id="ARBA00029447"/>
    </source>
</evidence>
<comment type="caution">
    <text evidence="8">The sequence shown here is derived from an EMBL/GenBank/DDBJ whole genome shotgun (WGS) entry which is preliminary data.</text>
</comment>
<dbReference type="PRINTS" id="PR00260">
    <property type="entry name" value="CHEMTRNSDUCR"/>
</dbReference>
<feature type="domain" description="Methyl-accepting transducer" evidence="6">
    <location>
        <begin position="272"/>
        <end position="508"/>
    </location>
</feature>
<dbReference type="Pfam" id="PF00015">
    <property type="entry name" value="MCPsignal"/>
    <property type="match status" value="1"/>
</dbReference>
<dbReference type="SMART" id="SM00283">
    <property type="entry name" value="MA"/>
    <property type="match status" value="1"/>
</dbReference>
<dbReference type="InterPro" id="IPR003660">
    <property type="entry name" value="HAMP_dom"/>
</dbReference>
<comment type="subcellular location">
    <subcellularLocation>
        <location evidence="1">Membrane</location>
    </subcellularLocation>
</comment>
<dbReference type="InterPro" id="IPR004090">
    <property type="entry name" value="Chemotax_Me-accpt_rcpt"/>
</dbReference>
<evidence type="ECO:0000256" key="1">
    <source>
        <dbReference type="ARBA" id="ARBA00004370"/>
    </source>
</evidence>
<dbReference type="RefSeq" id="WP_005500857.1">
    <property type="nucleotide sequence ID" value="NZ_ABIC01000028.1"/>
</dbReference>
<feature type="transmembrane region" description="Helical" evidence="5">
    <location>
        <begin position="12"/>
        <end position="32"/>
    </location>
</feature>
<dbReference type="SUPFAM" id="SSF58104">
    <property type="entry name" value="Methyl-accepting chemotaxis protein (MCP) signaling domain"/>
    <property type="match status" value="1"/>
</dbReference>
<dbReference type="STRING" id="314608.KT99_16741"/>
<dbReference type="GO" id="GO:0006935">
    <property type="term" value="P:chemotaxis"/>
    <property type="evidence" value="ECO:0007669"/>
    <property type="project" value="InterPro"/>
</dbReference>
<evidence type="ECO:0000256" key="5">
    <source>
        <dbReference type="SAM" id="Phobius"/>
    </source>
</evidence>
<dbReference type="FunFam" id="1.10.287.950:FF:000001">
    <property type="entry name" value="Methyl-accepting chemotaxis sensory transducer"/>
    <property type="match status" value="1"/>
</dbReference>
<evidence type="ECO:0000313" key="8">
    <source>
        <dbReference type="EMBL" id="EDP99959.1"/>
    </source>
</evidence>
<dbReference type="PANTHER" id="PTHR32089:SF120">
    <property type="entry name" value="METHYL-ACCEPTING CHEMOTAXIS PROTEIN TLPQ"/>
    <property type="match status" value="1"/>
</dbReference>
<keyword evidence="9" id="KW-1185">Reference proteome</keyword>
<dbReference type="Pfam" id="PF12729">
    <property type="entry name" value="4HB_MCP_1"/>
    <property type="match status" value="1"/>
</dbReference>
<evidence type="ECO:0000256" key="4">
    <source>
        <dbReference type="PROSITE-ProRule" id="PRU00284"/>
    </source>
</evidence>
<sequence length="545" mass="59371">MINIKNLSINNKIALAFSSIAIAVIALSMLFISGLNNTRDNILTLTDEVLPNVLLVEKIKFVTIFIRRDQFSFLPSIGDPEMKSWMQTTDNMIDDVTDMLNTYEKSIQTDDQQQQALILARQHWQNYLSAQSGFNDIVLQNDLAGANTYLLSSYKQFNKMQDALTQLTNINLALTENDRTSTLESVSTAIMQTYAGVVALFALMAMMTLFLGRQIRNPLREVMAMAEAIAAGNLIYQINRDQIGNDEFGRLADSCISMQRNLREIVDEISGAVVQLSSSIEEVSAISEQSSQGMVQQQNEITMVATAMQQMQATVNEVAMNTEEASSSANSATEHADQGNQEVQQNIIEIQQVSEVIENAGEMVAQLEKDSASISMVVDVIGGIAEQTNLLALNAAIEAARAGEQGRGFAVVADEVRTLAGRTQDSTRQIVEIIEKLQLRAIEAGAATKQSCEMIRSCVAQTRSTGEKISEIKQAVTQIATMNIQIASACSEQNSVTEDLSRSVEAINVSSSEAATGAGQTAQACIELSQLSLGLKSMVDQFKTV</sequence>
<dbReference type="PANTHER" id="PTHR32089">
    <property type="entry name" value="METHYL-ACCEPTING CHEMOTAXIS PROTEIN MCPB"/>
    <property type="match status" value="1"/>
</dbReference>
<dbReference type="Gene3D" id="1.10.287.950">
    <property type="entry name" value="Methyl-accepting chemotaxis protein"/>
    <property type="match status" value="1"/>
</dbReference>
<name>A9DF09_9GAMM</name>
<dbReference type="GO" id="GO:0007165">
    <property type="term" value="P:signal transduction"/>
    <property type="evidence" value="ECO:0007669"/>
    <property type="project" value="UniProtKB-KW"/>
</dbReference>
<dbReference type="AlphaFoldDB" id="A9DF09"/>
<proteinExistence type="inferred from homology"/>
<dbReference type="SMART" id="SM00304">
    <property type="entry name" value="HAMP"/>
    <property type="match status" value="1"/>
</dbReference>
<dbReference type="InterPro" id="IPR004089">
    <property type="entry name" value="MCPsignal_dom"/>
</dbReference>
<evidence type="ECO:0000256" key="2">
    <source>
        <dbReference type="ARBA" id="ARBA00023224"/>
    </source>
</evidence>
<gene>
    <name evidence="8" type="ORF">KT99_16741</name>
</gene>
<accession>A9DF09</accession>
<keyword evidence="2 4" id="KW-0807">Transducer</keyword>
<feature type="domain" description="HAMP" evidence="7">
    <location>
        <begin position="213"/>
        <end position="267"/>
    </location>
</feature>
<feature type="transmembrane region" description="Helical" evidence="5">
    <location>
        <begin position="189"/>
        <end position="211"/>
    </location>
</feature>
<evidence type="ECO:0000259" key="7">
    <source>
        <dbReference type="PROSITE" id="PS50885"/>
    </source>
</evidence>
<dbReference type="InterPro" id="IPR024478">
    <property type="entry name" value="HlyB_4HB_MCP"/>
</dbReference>
<reference evidence="8 9" key="1">
    <citation type="submission" date="2007-10" db="EMBL/GenBank/DDBJ databases">
        <authorList>
            <person name="Yayanos A."/>
            <person name="Ferriera S."/>
            <person name="Johnson J."/>
            <person name="Kravitz S."/>
            <person name="Halpern A."/>
            <person name="Remington K."/>
            <person name="Beeson K."/>
            <person name="Tran B."/>
            <person name="Rogers Y.-H."/>
            <person name="Friedman R."/>
            <person name="Venter J.C."/>
        </authorList>
    </citation>
    <scope>NUCLEOTIDE SEQUENCE [LARGE SCALE GENOMIC DNA]</scope>
    <source>
        <strain evidence="8 9">KT99</strain>
    </source>
</reference>